<feature type="region of interest" description="Disordered" evidence="1">
    <location>
        <begin position="55"/>
        <end position="237"/>
    </location>
</feature>
<feature type="compositionally biased region" description="Low complexity" evidence="1">
    <location>
        <begin position="167"/>
        <end position="186"/>
    </location>
</feature>
<feature type="region of interest" description="Disordered" evidence="1">
    <location>
        <begin position="297"/>
        <end position="322"/>
    </location>
</feature>
<evidence type="ECO:0000313" key="3">
    <source>
        <dbReference type="Proteomes" id="UP000053319"/>
    </source>
</evidence>
<feature type="compositionally biased region" description="Basic and acidic residues" evidence="1">
    <location>
        <begin position="300"/>
        <end position="322"/>
    </location>
</feature>
<proteinExistence type="predicted"/>
<dbReference type="AlphaFoldDB" id="R7SK78"/>
<accession>R7SK78</accession>
<organism evidence="2 3">
    <name type="scientific">Dichomitus squalens (strain LYAD-421)</name>
    <name type="common">Western red white-rot fungus</name>
    <dbReference type="NCBI Taxonomy" id="732165"/>
    <lineage>
        <taxon>Eukaryota</taxon>
        <taxon>Fungi</taxon>
        <taxon>Dikarya</taxon>
        <taxon>Basidiomycota</taxon>
        <taxon>Agaricomycotina</taxon>
        <taxon>Agaricomycetes</taxon>
        <taxon>Polyporales</taxon>
        <taxon>Polyporaceae</taxon>
        <taxon>Dichomitus</taxon>
    </lineage>
</organism>
<dbReference type="GeneID" id="18840093"/>
<dbReference type="RefSeq" id="XP_007371032.1">
    <property type="nucleotide sequence ID" value="XM_007370970.1"/>
</dbReference>
<name>R7SK78_DICSQ</name>
<dbReference type="HOGENOM" id="CLU_042068_0_0_1"/>
<dbReference type="Proteomes" id="UP000053319">
    <property type="component" value="Unassembled WGS sequence"/>
</dbReference>
<feature type="region of interest" description="Disordered" evidence="1">
    <location>
        <begin position="250"/>
        <end position="282"/>
    </location>
</feature>
<dbReference type="EMBL" id="JH719478">
    <property type="protein sequence ID" value="EJF56243.1"/>
    <property type="molecule type" value="Genomic_DNA"/>
</dbReference>
<sequence>MYSALRKRFPLFQLCHNNAKGNLFMTHIYYETVTRKWENICPPGVTLNDAKYTLPTMSDNEESPDDTHDGPDNNRPRPPSPRPPSKRPADPAIASQKPPQRARLQAHDPQGDKSTPRPDKGKQRAGPSLLSVISTSMTPLQPSPRVPESLTTPSAAALAPGQALDRAAPPVSLPSASPSSLTLAPSENHPPSSHVDHPALPIPPTPSQHPDSAALVPRAHDDVSEAPPVPSDVPVSVGDTVANLAAESVAATSLHVPPTQTNSTASKKPRPPRKAPQWPPPSEWAYARHWYKETAGTEADFERHYKAMGPTDRKKAAREYQQ</sequence>
<dbReference type="PRINTS" id="PR01217">
    <property type="entry name" value="PRICHEXTENSN"/>
</dbReference>
<feature type="compositionally biased region" description="Polar residues" evidence="1">
    <location>
        <begin position="131"/>
        <end position="140"/>
    </location>
</feature>
<dbReference type="KEGG" id="dsq:DICSQDRAFT_175096"/>
<reference evidence="2 3" key="1">
    <citation type="journal article" date="2012" name="Science">
        <title>The Paleozoic origin of enzymatic lignin decomposition reconstructed from 31 fungal genomes.</title>
        <authorList>
            <person name="Floudas D."/>
            <person name="Binder M."/>
            <person name="Riley R."/>
            <person name="Barry K."/>
            <person name="Blanchette R.A."/>
            <person name="Henrissat B."/>
            <person name="Martinez A.T."/>
            <person name="Otillar R."/>
            <person name="Spatafora J.W."/>
            <person name="Yadav J.S."/>
            <person name="Aerts A."/>
            <person name="Benoit I."/>
            <person name="Boyd A."/>
            <person name="Carlson A."/>
            <person name="Copeland A."/>
            <person name="Coutinho P.M."/>
            <person name="de Vries R.P."/>
            <person name="Ferreira P."/>
            <person name="Findley K."/>
            <person name="Foster B."/>
            <person name="Gaskell J."/>
            <person name="Glotzer D."/>
            <person name="Gorecki P."/>
            <person name="Heitman J."/>
            <person name="Hesse C."/>
            <person name="Hori C."/>
            <person name="Igarashi K."/>
            <person name="Jurgens J.A."/>
            <person name="Kallen N."/>
            <person name="Kersten P."/>
            <person name="Kohler A."/>
            <person name="Kuees U."/>
            <person name="Kumar T.K.A."/>
            <person name="Kuo A."/>
            <person name="LaButti K."/>
            <person name="Larrondo L.F."/>
            <person name="Lindquist E."/>
            <person name="Ling A."/>
            <person name="Lombard V."/>
            <person name="Lucas S."/>
            <person name="Lundell T."/>
            <person name="Martin R."/>
            <person name="McLaughlin D.J."/>
            <person name="Morgenstern I."/>
            <person name="Morin E."/>
            <person name="Murat C."/>
            <person name="Nagy L.G."/>
            <person name="Nolan M."/>
            <person name="Ohm R.A."/>
            <person name="Patyshakuliyeva A."/>
            <person name="Rokas A."/>
            <person name="Ruiz-Duenas F.J."/>
            <person name="Sabat G."/>
            <person name="Salamov A."/>
            <person name="Samejima M."/>
            <person name="Schmutz J."/>
            <person name="Slot J.C."/>
            <person name="St John F."/>
            <person name="Stenlid J."/>
            <person name="Sun H."/>
            <person name="Sun S."/>
            <person name="Syed K."/>
            <person name="Tsang A."/>
            <person name="Wiebenga A."/>
            <person name="Young D."/>
            <person name="Pisabarro A."/>
            <person name="Eastwood D.C."/>
            <person name="Martin F."/>
            <person name="Cullen D."/>
            <person name="Grigoriev I.V."/>
            <person name="Hibbett D.S."/>
        </authorList>
    </citation>
    <scope>NUCLEOTIDE SEQUENCE [LARGE SCALE GENOMIC DNA]</scope>
    <source>
        <strain evidence="2 3">LYAD-421 SS1</strain>
    </source>
</reference>
<evidence type="ECO:0000313" key="2">
    <source>
        <dbReference type="EMBL" id="EJF56243.1"/>
    </source>
</evidence>
<feature type="compositionally biased region" description="Basic and acidic residues" evidence="1">
    <location>
        <begin position="105"/>
        <end position="122"/>
    </location>
</feature>
<protein>
    <submittedName>
        <fullName evidence="2">Uncharacterized protein</fullName>
    </submittedName>
</protein>
<evidence type="ECO:0000256" key="1">
    <source>
        <dbReference type="SAM" id="MobiDB-lite"/>
    </source>
</evidence>
<gene>
    <name evidence="2" type="ORF">DICSQDRAFT_175096</name>
</gene>
<feature type="compositionally biased region" description="Basic and acidic residues" evidence="1">
    <location>
        <begin position="65"/>
        <end position="75"/>
    </location>
</feature>